<feature type="transmembrane region" description="Helical" evidence="6">
    <location>
        <begin position="254"/>
        <end position="280"/>
    </location>
</feature>
<proteinExistence type="predicted"/>
<feature type="transmembrane region" description="Helical" evidence="6">
    <location>
        <begin position="301"/>
        <end position="322"/>
    </location>
</feature>
<feature type="transmembrane region" description="Helical" evidence="6">
    <location>
        <begin position="221"/>
        <end position="242"/>
    </location>
</feature>
<dbReference type="PANTHER" id="PTHR30482">
    <property type="entry name" value="HIGH-AFFINITY BRANCHED-CHAIN AMINO ACID TRANSPORT SYSTEM PERMEASE"/>
    <property type="match status" value="1"/>
</dbReference>
<feature type="transmembrane region" description="Helical" evidence="6">
    <location>
        <begin position="12"/>
        <end position="34"/>
    </location>
</feature>
<accession>A0ABU0YVX3</accession>
<comment type="subcellular location">
    <subcellularLocation>
        <location evidence="1">Cell membrane</location>
        <topology evidence="1">Multi-pass membrane protein</topology>
    </subcellularLocation>
</comment>
<keyword evidence="2" id="KW-1003">Cell membrane</keyword>
<evidence type="ECO:0000256" key="2">
    <source>
        <dbReference type="ARBA" id="ARBA00022475"/>
    </source>
</evidence>
<evidence type="ECO:0000256" key="6">
    <source>
        <dbReference type="SAM" id="Phobius"/>
    </source>
</evidence>
<dbReference type="Pfam" id="PF02653">
    <property type="entry name" value="BPD_transp_2"/>
    <property type="match status" value="1"/>
</dbReference>
<dbReference type="InterPro" id="IPR001851">
    <property type="entry name" value="ABC_transp_permease"/>
</dbReference>
<evidence type="ECO:0000256" key="4">
    <source>
        <dbReference type="ARBA" id="ARBA00022989"/>
    </source>
</evidence>
<keyword evidence="5 6" id="KW-0472">Membrane</keyword>
<evidence type="ECO:0000256" key="3">
    <source>
        <dbReference type="ARBA" id="ARBA00022692"/>
    </source>
</evidence>
<protein>
    <submittedName>
        <fullName evidence="7">Branched-chain amino acid ABC transporter permease</fullName>
    </submittedName>
</protein>
<dbReference type="EMBL" id="JAUYVI010000009">
    <property type="protein sequence ID" value="MDQ7251141.1"/>
    <property type="molecule type" value="Genomic_DNA"/>
</dbReference>
<dbReference type="InterPro" id="IPR043428">
    <property type="entry name" value="LivM-like"/>
</dbReference>
<keyword evidence="8" id="KW-1185">Reference proteome</keyword>
<name>A0ABU0YVX3_9PROT</name>
<dbReference type="Proteomes" id="UP001230156">
    <property type="component" value="Unassembled WGS sequence"/>
</dbReference>
<dbReference type="PANTHER" id="PTHR30482:SF10">
    <property type="entry name" value="HIGH-AFFINITY BRANCHED-CHAIN AMINO ACID TRANSPORT PROTEIN BRAE"/>
    <property type="match status" value="1"/>
</dbReference>
<sequence>MAEPSTPVAHNPLHTALLLALILLVVAAIAGFFPPALQRTVTQAMIMLVVVTGLYTFCGNSGVFSFGHIAFMAIGGYTSAILTILPGKKEVALDLPVWLEQIQLPVSVAGPVAVLFAGLVALLVGLVFMRLRGIALPMATFAMLVIVYVVALNWQAVTGGRQALVGLPRTTGLWTGFGFAALGLFVAALYDRTRHGLALRCSRESEVAAAATGIDLERERLIAFVVSAMIVAAGGVLFAHFLGTMTANTFYLDLTFVTLTMLVVGGMRSLTGACAGVALVSVVSEVFRSIERGFSLGGTTIAAPPGLQEIVLALILLVILLLRPHGLAGDWELTLPGRSQR</sequence>
<feature type="transmembrane region" description="Helical" evidence="6">
    <location>
        <begin position="134"/>
        <end position="151"/>
    </location>
</feature>
<feature type="transmembrane region" description="Helical" evidence="6">
    <location>
        <begin position="171"/>
        <end position="190"/>
    </location>
</feature>
<feature type="transmembrane region" description="Helical" evidence="6">
    <location>
        <begin position="106"/>
        <end position="127"/>
    </location>
</feature>
<keyword evidence="4 6" id="KW-1133">Transmembrane helix</keyword>
<reference evidence="8" key="1">
    <citation type="submission" date="2023-08" db="EMBL/GenBank/DDBJ databases">
        <title>Rhodospirillaceae gen. nov., a novel taxon isolated from the Yangtze River Yuezi River estuary sludge.</title>
        <authorList>
            <person name="Ruan L."/>
        </authorList>
    </citation>
    <scope>NUCLEOTIDE SEQUENCE [LARGE SCALE GENOMIC DNA]</scope>
    <source>
        <strain evidence="8">R-7</strain>
    </source>
</reference>
<feature type="transmembrane region" description="Helical" evidence="6">
    <location>
        <begin position="65"/>
        <end position="86"/>
    </location>
</feature>
<evidence type="ECO:0000256" key="5">
    <source>
        <dbReference type="ARBA" id="ARBA00023136"/>
    </source>
</evidence>
<dbReference type="CDD" id="cd06581">
    <property type="entry name" value="TM_PBP1_LivM_like"/>
    <property type="match status" value="1"/>
</dbReference>
<evidence type="ECO:0000313" key="7">
    <source>
        <dbReference type="EMBL" id="MDQ7251141.1"/>
    </source>
</evidence>
<dbReference type="RefSeq" id="WP_379961217.1">
    <property type="nucleotide sequence ID" value="NZ_JAUYVI010000009.1"/>
</dbReference>
<evidence type="ECO:0000313" key="8">
    <source>
        <dbReference type="Proteomes" id="UP001230156"/>
    </source>
</evidence>
<comment type="caution">
    <text evidence="7">The sequence shown here is derived from an EMBL/GenBank/DDBJ whole genome shotgun (WGS) entry which is preliminary data.</text>
</comment>
<organism evidence="7 8">
    <name type="scientific">Dongia sedimenti</name>
    <dbReference type="NCBI Taxonomy" id="3064282"/>
    <lineage>
        <taxon>Bacteria</taxon>
        <taxon>Pseudomonadati</taxon>
        <taxon>Pseudomonadota</taxon>
        <taxon>Alphaproteobacteria</taxon>
        <taxon>Rhodospirillales</taxon>
        <taxon>Dongiaceae</taxon>
        <taxon>Dongia</taxon>
    </lineage>
</organism>
<evidence type="ECO:0000256" key="1">
    <source>
        <dbReference type="ARBA" id="ARBA00004651"/>
    </source>
</evidence>
<keyword evidence="3 6" id="KW-0812">Transmembrane</keyword>
<gene>
    <name evidence="7" type="ORF">Q8A70_25870</name>
</gene>